<dbReference type="OrthoDB" id="636724at2"/>
<dbReference type="InterPro" id="IPR032623">
    <property type="entry name" value="FecR_N"/>
</dbReference>
<evidence type="ECO:0000259" key="2">
    <source>
        <dbReference type="Pfam" id="PF16220"/>
    </source>
</evidence>
<organism evidence="4 5">
    <name type="scientific">Hyphococcus luteus</name>
    <dbReference type="NCBI Taxonomy" id="2058213"/>
    <lineage>
        <taxon>Bacteria</taxon>
        <taxon>Pseudomonadati</taxon>
        <taxon>Pseudomonadota</taxon>
        <taxon>Alphaproteobacteria</taxon>
        <taxon>Parvularculales</taxon>
        <taxon>Parvularculaceae</taxon>
        <taxon>Hyphococcus</taxon>
    </lineage>
</organism>
<evidence type="ECO:0000259" key="1">
    <source>
        <dbReference type="Pfam" id="PF04773"/>
    </source>
</evidence>
<name>A0A2S7K3U4_9PROT</name>
<dbReference type="InterPro" id="IPR032508">
    <property type="entry name" value="FecR_C"/>
</dbReference>
<evidence type="ECO:0000259" key="3">
    <source>
        <dbReference type="Pfam" id="PF16344"/>
    </source>
</evidence>
<feature type="domain" description="FecR N-terminal" evidence="2">
    <location>
        <begin position="13"/>
        <end position="55"/>
    </location>
</feature>
<feature type="domain" description="Protein FecR C-terminal" evidence="3">
    <location>
        <begin position="275"/>
        <end position="339"/>
    </location>
</feature>
<dbReference type="Gene3D" id="3.55.50.30">
    <property type="match status" value="1"/>
</dbReference>
<reference evidence="4 5" key="1">
    <citation type="submission" date="2017-12" db="EMBL/GenBank/DDBJ databases">
        <authorList>
            <person name="Hurst M.R.H."/>
        </authorList>
    </citation>
    <scope>NUCLEOTIDE SEQUENCE [LARGE SCALE GENOMIC DNA]</scope>
    <source>
        <strain evidence="4 5">SY-3-19</strain>
    </source>
</reference>
<dbReference type="PANTHER" id="PTHR30273">
    <property type="entry name" value="PERIPLASMIC SIGNAL SENSOR AND SIGMA FACTOR ACTIVATOR FECR-RELATED"/>
    <property type="match status" value="1"/>
</dbReference>
<gene>
    <name evidence="4" type="ORF">CW354_14100</name>
</gene>
<dbReference type="Gene3D" id="2.60.120.1440">
    <property type="match status" value="1"/>
</dbReference>
<protein>
    <recommendedName>
        <fullName evidence="6">Iron dicitrate transport regulator FecR</fullName>
    </recommendedName>
</protein>
<dbReference type="InterPro" id="IPR012373">
    <property type="entry name" value="Ferrdict_sens_TM"/>
</dbReference>
<dbReference type="EMBL" id="PJCH01000010">
    <property type="protein sequence ID" value="PQA87167.1"/>
    <property type="molecule type" value="Genomic_DNA"/>
</dbReference>
<dbReference type="Pfam" id="PF04773">
    <property type="entry name" value="FecR"/>
    <property type="match status" value="1"/>
</dbReference>
<dbReference type="Pfam" id="PF16344">
    <property type="entry name" value="FecR_C"/>
    <property type="match status" value="1"/>
</dbReference>
<sequence>MNNEETIEERLEREAADWFAAMHSGETTPELRQRFEAWLHGDRTHKIAYREFEQVYRDLDHVAVEAGVDVDGALVRQKAGWVELVAGWLRRPAFALVAAALMAIPVAAYLTTREAPGDLIHAAAPDYVTKTAEIRDITLEDGTRVTLGARSKIATAFTPKERRVTLLEGEAFFEVTKDPDRPFYVAAQDTLVRVVGTKFDVKRSAEIVHVSVLEGIVEVMKPDNIEKAIETADSSAFDKQILTAGERVSAARRVALPEARQVETAKPGVWREGRLAYEDASLAEIVADVNRYYDRRVRIATSDVGDLRSTIAFNSSEIDQFFDVIETIQPVSIDRAASGDIIIKRKR</sequence>
<dbReference type="AlphaFoldDB" id="A0A2S7K3U4"/>
<dbReference type="GO" id="GO:0016989">
    <property type="term" value="F:sigma factor antagonist activity"/>
    <property type="evidence" value="ECO:0007669"/>
    <property type="project" value="TreeGrafter"/>
</dbReference>
<dbReference type="Pfam" id="PF16220">
    <property type="entry name" value="DUF4880"/>
    <property type="match status" value="1"/>
</dbReference>
<evidence type="ECO:0008006" key="6">
    <source>
        <dbReference type="Google" id="ProtNLM"/>
    </source>
</evidence>
<feature type="domain" description="FecR protein" evidence="1">
    <location>
        <begin position="126"/>
        <end position="218"/>
    </location>
</feature>
<dbReference type="RefSeq" id="WP_104830725.1">
    <property type="nucleotide sequence ID" value="NZ_PJCH01000010.1"/>
</dbReference>
<dbReference type="PANTHER" id="PTHR30273:SF2">
    <property type="entry name" value="PROTEIN FECR"/>
    <property type="match status" value="1"/>
</dbReference>
<keyword evidence="5" id="KW-1185">Reference proteome</keyword>
<evidence type="ECO:0000313" key="4">
    <source>
        <dbReference type="EMBL" id="PQA87167.1"/>
    </source>
</evidence>
<dbReference type="Proteomes" id="UP000239504">
    <property type="component" value="Unassembled WGS sequence"/>
</dbReference>
<proteinExistence type="predicted"/>
<evidence type="ECO:0000313" key="5">
    <source>
        <dbReference type="Proteomes" id="UP000239504"/>
    </source>
</evidence>
<dbReference type="InterPro" id="IPR006860">
    <property type="entry name" value="FecR"/>
</dbReference>
<accession>A0A2S7K3U4</accession>
<dbReference type="PIRSF" id="PIRSF018266">
    <property type="entry name" value="FecR"/>
    <property type="match status" value="1"/>
</dbReference>
<comment type="caution">
    <text evidence="4">The sequence shown here is derived from an EMBL/GenBank/DDBJ whole genome shotgun (WGS) entry which is preliminary data.</text>
</comment>